<dbReference type="EMBL" id="DSZH01000138">
    <property type="protein sequence ID" value="HGU47512.1"/>
    <property type="molecule type" value="Genomic_DNA"/>
</dbReference>
<sequence length="203" mass="23931">MRFFSLFLLLVNFIFSQTISLTYKATRDTTLKYWRAFFMGMPKASASVCRKDLNKVVTIIGDPNWKRMPIIFGTDFNNPKNWKIDAFYYPGNLNWCYYFRIHSLSVDTGGILFVTSGSPTLPYGDFKTKITMLQYNWDRDKLDYVREYDYSICACGITVMANDYLCPERSFWVCDSINNRIIKFDYDGNFQAQFIRYLQKIAI</sequence>
<dbReference type="AlphaFoldDB" id="A0A7C4WAI9"/>
<dbReference type="SUPFAM" id="SSF63825">
    <property type="entry name" value="YWTD domain"/>
    <property type="match status" value="1"/>
</dbReference>
<gene>
    <name evidence="1" type="ORF">ENT60_02975</name>
</gene>
<comment type="caution">
    <text evidence="1">The sequence shown here is derived from an EMBL/GenBank/DDBJ whole genome shotgun (WGS) entry which is preliminary data.</text>
</comment>
<evidence type="ECO:0000313" key="1">
    <source>
        <dbReference type="EMBL" id="HGU47512.1"/>
    </source>
</evidence>
<organism evidence="1">
    <name type="scientific">candidate division WOR-3 bacterium</name>
    <dbReference type="NCBI Taxonomy" id="2052148"/>
    <lineage>
        <taxon>Bacteria</taxon>
        <taxon>Bacteria division WOR-3</taxon>
    </lineage>
</organism>
<protein>
    <submittedName>
        <fullName evidence="1">Uncharacterized protein</fullName>
    </submittedName>
</protein>
<name>A0A7C4WAI9_UNCW3</name>
<proteinExistence type="predicted"/>
<accession>A0A7C4WAI9</accession>
<reference evidence="1" key="1">
    <citation type="journal article" date="2020" name="mSystems">
        <title>Genome- and Community-Level Interaction Insights into Carbon Utilization and Element Cycling Functions of Hydrothermarchaeota in Hydrothermal Sediment.</title>
        <authorList>
            <person name="Zhou Z."/>
            <person name="Liu Y."/>
            <person name="Xu W."/>
            <person name="Pan J."/>
            <person name="Luo Z.H."/>
            <person name="Li M."/>
        </authorList>
    </citation>
    <scope>NUCLEOTIDE SEQUENCE [LARGE SCALE GENOMIC DNA]</scope>
    <source>
        <strain evidence="1">SpSt-594</strain>
    </source>
</reference>